<feature type="compositionally biased region" description="Gly residues" evidence="1">
    <location>
        <begin position="42"/>
        <end position="60"/>
    </location>
</feature>
<dbReference type="Pfam" id="PF24845">
    <property type="entry name" value="DUF7721"/>
    <property type="match status" value="1"/>
</dbReference>
<feature type="compositionally biased region" description="Gly residues" evidence="1">
    <location>
        <begin position="68"/>
        <end position="77"/>
    </location>
</feature>
<feature type="compositionally biased region" description="Low complexity" evidence="1">
    <location>
        <begin position="14"/>
        <end position="41"/>
    </location>
</feature>
<feature type="region of interest" description="Disordered" evidence="1">
    <location>
        <begin position="1"/>
        <end position="121"/>
    </location>
</feature>
<dbReference type="AlphaFoldDB" id="A0A316Z380"/>
<dbReference type="RefSeq" id="XP_025595641.1">
    <property type="nucleotide sequence ID" value="XM_025745540.1"/>
</dbReference>
<reference evidence="3 4" key="1">
    <citation type="journal article" date="2018" name="Mol. Biol. Evol.">
        <title>Broad Genomic Sampling Reveals a Smut Pathogenic Ancestry of the Fungal Clade Ustilaginomycotina.</title>
        <authorList>
            <person name="Kijpornyongpan T."/>
            <person name="Mondo S.J."/>
            <person name="Barry K."/>
            <person name="Sandor L."/>
            <person name="Lee J."/>
            <person name="Lipzen A."/>
            <person name="Pangilinan J."/>
            <person name="LaButti K."/>
            <person name="Hainaut M."/>
            <person name="Henrissat B."/>
            <person name="Grigoriev I.V."/>
            <person name="Spatafora J.W."/>
            <person name="Aime M.C."/>
        </authorList>
    </citation>
    <scope>NUCLEOTIDE SEQUENCE [LARGE SCALE GENOMIC DNA]</scope>
    <source>
        <strain evidence="3 4">MCA 4186</strain>
    </source>
</reference>
<proteinExistence type="predicted"/>
<dbReference type="GeneID" id="37273084"/>
<evidence type="ECO:0000313" key="4">
    <source>
        <dbReference type="Proteomes" id="UP000245946"/>
    </source>
</evidence>
<dbReference type="PANTHER" id="PTHR39477">
    <property type="entry name" value="CHROMOSOME 8, WHOLE GENOME SHOTGUN SEQUENCE"/>
    <property type="match status" value="1"/>
</dbReference>
<dbReference type="Proteomes" id="UP000245946">
    <property type="component" value="Unassembled WGS sequence"/>
</dbReference>
<sequence>MDQLFNAGKKFLESQNQGGQQQQGSFGQDQQNFGGNQDNYGGNQGGYGGGSDNQGYGGEGRQQHHEGSGGGEFGVQGGAHLNRPQGQSQGSGGLDFGSILSMAQQHGGGGQSNGGGNNEMFGMATKFLQSRLNNGQVSGDDFDENRVMQQHAQVNDSNSSAHANDVGGAAAVDALKSMFGSGGGQQQQQQQGGGDMQSKLIAMAMAQAGKMFEQKQSEGNVSGGNKQDAMNSAGEMVMKMMMKQQMAGMMGGGNSGGLGQLAKMFM</sequence>
<dbReference type="OrthoDB" id="2290255at2759"/>
<dbReference type="STRING" id="58919.A0A316Z380"/>
<protein>
    <recommendedName>
        <fullName evidence="2">DUF7721 domain-containing protein</fullName>
    </recommendedName>
</protein>
<organism evidence="3 4">
    <name type="scientific">Tilletiopsis washingtonensis</name>
    <dbReference type="NCBI Taxonomy" id="58919"/>
    <lineage>
        <taxon>Eukaryota</taxon>
        <taxon>Fungi</taxon>
        <taxon>Dikarya</taxon>
        <taxon>Basidiomycota</taxon>
        <taxon>Ustilaginomycotina</taxon>
        <taxon>Exobasidiomycetes</taxon>
        <taxon>Entylomatales</taxon>
        <taxon>Entylomatales incertae sedis</taxon>
        <taxon>Tilletiopsis</taxon>
    </lineage>
</organism>
<evidence type="ECO:0000259" key="2">
    <source>
        <dbReference type="Pfam" id="PF24845"/>
    </source>
</evidence>
<dbReference type="PANTHER" id="PTHR39477:SF1">
    <property type="entry name" value="BETA-FLANKING PROTEIN"/>
    <property type="match status" value="1"/>
</dbReference>
<name>A0A316Z380_9BASI</name>
<evidence type="ECO:0000256" key="1">
    <source>
        <dbReference type="SAM" id="MobiDB-lite"/>
    </source>
</evidence>
<feature type="compositionally biased region" description="Gly residues" evidence="1">
    <location>
        <begin position="106"/>
        <end position="117"/>
    </location>
</feature>
<evidence type="ECO:0000313" key="3">
    <source>
        <dbReference type="EMBL" id="PWN95362.1"/>
    </source>
</evidence>
<gene>
    <name evidence="3" type="ORF">FA09DRAFT_362996</name>
</gene>
<dbReference type="EMBL" id="KZ819305">
    <property type="protein sequence ID" value="PWN95362.1"/>
    <property type="molecule type" value="Genomic_DNA"/>
</dbReference>
<keyword evidence="4" id="KW-1185">Reference proteome</keyword>
<feature type="domain" description="DUF7721" evidence="2">
    <location>
        <begin position="95"/>
        <end position="183"/>
    </location>
</feature>
<accession>A0A316Z380</accession>
<dbReference type="InterPro" id="IPR056138">
    <property type="entry name" value="DUF7721"/>
</dbReference>